<name>F0ZIG3_DICPU</name>
<dbReference type="KEGG" id="dpp:DICPUDRAFT_151281"/>
<sequence>MISTTAIHIIRKFLKRFQSHIIINMLNKYSIIQFSSTEKEKKRSKIHNLPVPNICKEAKKVTTIITFT</sequence>
<dbReference type="VEuPathDB" id="AmoebaDB:DICPUDRAFT_151281"/>
<dbReference type="EMBL" id="GL871032">
    <property type="protein sequence ID" value="EGC36254.1"/>
    <property type="molecule type" value="Genomic_DNA"/>
</dbReference>
<protein>
    <submittedName>
        <fullName evidence="1">Uncharacterized protein</fullName>
    </submittedName>
</protein>
<dbReference type="InParanoid" id="F0ZIG3"/>
<evidence type="ECO:0000313" key="1">
    <source>
        <dbReference type="EMBL" id="EGC36254.1"/>
    </source>
</evidence>
<accession>F0ZIG3</accession>
<dbReference type="RefSeq" id="XP_003287200.1">
    <property type="nucleotide sequence ID" value="XM_003287152.1"/>
</dbReference>
<dbReference type="Proteomes" id="UP000001064">
    <property type="component" value="Unassembled WGS sequence"/>
</dbReference>
<proteinExistence type="predicted"/>
<organism evidence="1 2">
    <name type="scientific">Dictyostelium purpureum</name>
    <name type="common">Slime mold</name>
    <dbReference type="NCBI Taxonomy" id="5786"/>
    <lineage>
        <taxon>Eukaryota</taxon>
        <taxon>Amoebozoa</taxon>
        <taxon>Evosea</taxon>
        <taxon>Eumycetozoa</taxon>
        <taxon>Dictyostelia</taxon>
        <taxon>Dictyosteliales</taxon>
        <taxon>Dictyosteliaceae</taxon>
        <taxon>Dictyostelium</taxon>
    </lineage>
</organism>
<dbReference type="AlphaFoldDB" id="F0ZIG3"/>
<gene>
    <name evidence="1" type="ORF">DICPUDRAFT_151281</name>
</gene>
<evidence type="ECO:0000313" key="2">
    <source>
        <dbReference type="Proteomes" id="UP000001064"/>
    </source>
</evidence>
<keyword evidence="2" id="KW-1185">Reference proteome</keyword>
<dbReference type="GeneID" id="10500920"/>
<reference evidence="2" key="1">
    <citation type="journal article" date="2011" name="Genome Biol.">
        <title>Comparative genomics of the social amoebae Dictyostelium discoideum and Dictyostelium purpureum.</title>
        <authorList>
            <consortium name="US DOE Joint Genome Institute (JGI-PGF)"/>
            <person name="Sucgang R."/>
            <person name="Kuo A."/>
            <person name="Tian X."/>
            <person name="Salerno W."/>
            <person name="Parikh A."/>
            <person name="Feasley C.L."/>
            <person name="Dalin E."/>
            <person name="Tu H."/>
            <person name="Huang E."/>
            <person name="Barry K."/>
            <person name="Lindquist E."/>
            <person name="Shapiro H."/>
            <person name="Bruce D."/>
            <person name="Schmutz J."/>
            <person name="Salamov A."/>
            <person name="Fey P."/>
            <person name="Gaudet P."/>
            <person name="Anjard C."/>
            <person name="Babu M.M."/>
            <person name="Basu S."/>
            <person name="Bushmanova Y."/>
            <person name="van der Wel H."/>
            <person name="Katoh-Kurasawa M."/>
            <person name="Dinh C."/>
            <person name="Coutinho P.M."/>
            <person name="Saito T."/>
            <person name="Elias M."/>
            <person name="Schaap P."/>
            <person name="Kay R.R."/>
            <person name="Henrissat B."/>
            <person name="Eichinger L."/>
            <person name="Rivero F."/>
            <person name="Putnam N.H."/>
            <person name="West C.M."/>
            <person name="Loomis W.F."/>
            <person name="Chisholm R.L."/>
            <person name="Shaulsky G."/>
            <person name="Strassmann J.E."/>
            <person name="Queller D.C."/>
            <person name="Kuspa A."/>
            <person name="Grigoriev I.V."/>
        </authorList>
    </citation>
    <scope>NUCLEOTIDE SEQUENCE [LARGE SCALE GENOMIC DNA]</scope>
    <source>
        <strain evidence="2">QSDP1</strain>
    </source>
</reference>